<accession>A0A1N7BK18</accession>
<dbReference type="EMBL" id="FTNI01000010">
    <property type="protein sequence ID" value="SIR51514.1"/>
    <property type="molecule type" value="Genomic_DNA"/>
</dbReference>
<feature type="chain" id="PRO_5013224244" description="Secreted protein" evidence="2">
    <location>
        <begin position="28"/>
        <end position="144"/>
    </location>
</feature>
<dbReference type="Proteomes" id="UP000186096">
    <property type="component" value="Unassembled WGS sequence"/>
</dbReference>
<name>A0A1N7BK18_9ACTN</name>
<sequence length="144" mass="15461">MVSRMKRFIFALAFLVAGCGVIPGLGADDNRHDQLVKYAQCLRQQGINVADPPPGEDSFNLDGRGVPKDKLEAALTTCKKYRPQERPPTAEDLERMRKSAACLRRNGVDASDPTAADPGIRVGSPPPGKDLDAITAACEKEAGQ</sequence>
<keyword evidence="2" id="KW-0732">Signal</keyword>
<evidence type="ECO:0000256" key="2">
    <source>
        <dbReference type="SAM" id="SignalP"/>
    </source>
</evidence>
<feature type="region of interest" description="Disordered" evidence="1">
    <location>
        <begin position="47"/>
        <end position="66"/>
    </location>
</feature>
<organism evidence="3 4">
    <name type="scientific">Microbispora rosea</name>
    <dbReference type="NCBI Taxonomy" id="58117"/>
    <lineage>
        <taxon>Bacteria</taxon>
        <taxon>Bacillati</taxon>
        <taxon>Actinomycetota</taxon>
        <taxon>Actinomycetes</taxon>
        <taxon>Streptosporangiales</taxon>
        <taxon>Streptosporangiaceae</taxon>
        <taxon>Microbispora</taxon>
    </lineage>
</organism>
<proteinExistence type="predicted"/>
<evidence type="ECO:0000313" key="4">
    <source>
        <dbReference type="Proteomes" id="UP000186096"/>
    </source>
</evidence>
<feature type="signal peptide" evidence="2">
    <location>
        <begin position="1"/>
        <end position="27"/>
    </location>
</feature>
<gene>
    <name evidence="3" type="ORF">SAMN05421833_11026</name>
</gene>
<protein>
    <recommendedName>
        <fullName evidence="5">Secreted protein</fullName>
    </recommendedName>
</protein>
<dbReference type="PROSITE" id="PS51257">
    <property type="entry name" value="PROKAR_LIPOPROTEIN"/>
    <property type="match status" value="1"/>
</dbReference>
<reference evidence="4" key="1">
    <citation type="submission" date="2017-01" db="EMBL/GenBank/DDBJ databases">
        <authorList>
            <person name="Varghese N."/>
            <person name="Submissions S."/>
        </authorList>
    </citation>
    <scope>NUCLEOTIDE SEQUENCE [LARGE SCALE GENOMIC DNA]</scope>
    <source>
        <strain evidence="4">ATCC 12950</strain>
    </source>
</reference>
<evidence type="ECO:0000313" key="3">
    <source>
        <dbReference type="EMBL" id="SIR51514.1"/>
    </source>
</evidence>
<feature type="region of interest" description="Disordered" evidence="1">
    <location>
        <begin position="104"/>
        <end position="132"/>
    </location>
</feature>
<evidence type="ECO:0000256" key="1">
    <source>
        <dbReference type="SAM" id="MobiDB-lite"/>
    </source>
</evidence>
<dbReference type="STRING" id="58117.SAMN05421833_11026"/>
<dbReference type="AlphaFoldDB" id="A0A1N7BK18"/>
<keyword evidence="4" id="KW-1185">Reference proteome</keyword>
<evidence type="ECO:0008006" key="5">
    <source>
        <dbReference type="Google" id="ProtNLM"/>
    </source>
</evidence>